<feature type="region of interest" description="Disordered" evidence="1">
    <location>
        <begin position="1"/>
        <end position="63"/>
    </location>
</feature>
<gene>
    <name evidence="3" type="ORF">GE061_005815</name>
</gene>
<sequence>MIGELSEKPSAIPKANFGTLPRSKSTGEVEETSTSTVLKSDSKSPRESTNTSLTINNDQETTNHGYNYTAHFQRIKVMIDNISARLSASPKLDFGTLSRTISTTKEEKSPGSSELNSDSKSHQESTGILHTAPIISNDQKATDRGDDHASHVERIKEIIDDLFAKLSAKPDSVTATSYKSADDKLTTLPSALNSESKTRTPINNSHNSVTSNLSRDEKLKKIGKDIASLQFPVELKCDACPDDKKFCCKSGCCGRLSFWMEPPAAYFWMAWLAAIVLILGLTIFPFANHKTTTGVLSVVFKDGVRTSASTCETTLSDEPERAEDVFDNESCQEPTPVPGWKGPTFPITENRFSDYVDYEHSLGYETTDETVCILDNDVRFKF</sequence>
<dbReference type="Proteomes" id="UP000466442">
    <property type="component" value="Unassembled WGS sequence"/>
</dbReference>
<name>A0A8S9WXB9_APOLU</name>
<organism evidence="3 4">
    <name type="scientific">Apolygus lucorum</name>
    <name type="common">Small green plant bug</name>
    <name type="synonym">Lygocoris lucorum</name>
    <dbReference type="NCBI Taxonomy" id="248454"/>
    <lineage>
        <taxon>Eukaryota</taxon>
        <taxon>Metazoa</taxon>
        <taxon>Ecdysozoa</taxon>
        <taxon>Arthropoda</taxon>
        <taxon>Hexapoda</taxon>
        <taxon>Insecta</taxon>
        <taxon>Pterygota</taxon>
        <taxon>Neoptera</taxon>
        <taxon>Paraneoptera</taxon>
        <taxon>Hemiptera</taxon>
        <taxon>Heteroptera</taxon>
        <taxon>Panheteroptera</taxon>
        <taxon>Cimicomorpha</taxon>
        <taxon>Miridae</taxon>
        <taxon>Mirini</taxon>
        <taxon>Apolygus</taxon>
    </lineage>
</organism>
<feature type="transmembrane region" description="Helical" evidence="2">
    <location>
        <begin position="265"/>
        <end position="287"/>
    </location>
</feature>
<keyword evidence="2" id="KW-1133">Transmembrane helix</keyword>
<keyword evidence="2" id="KW-0812">Transmembrane</keyword>
<feature type="region of interest" description="Disordered" evidence="1">
    <location>
        <begin position="101"/>
        <end position="149"/>
    </location>
</feature>
<proteinExistence type="predicted"/>
<feature type="compositionally biased region" description="Polar residues" evidence="1">
    <location>
        <begin position="47"/>
        <end position="63"/>
    </location>
</feature>
<comment type="caution">
    <text evidence="3">The sequence shown here is derived from an EMBL/GenBank/DDBJ whole genome shotgun (WGS) entry which is preliminary data.</text>
</comment>
<evidence type="ECO:0000256" key="1">
    <source>
        <dbReference type="SAM" id="MobiDB-lite"/>
    </source>
</evidence>
<evidence type="ECO:0000256" key="2">
    <source>
        <dbReference type="SAM" id="Phobius"/>
    </source>
</evidence>
<feature type="compositionally biased region" description="Polar residues" evidence="1">
    <location>
        <begin position="124"/>
        <end position="139"/>
    </location>
</feature>
<dbReference type="AlphaFoldDB" id="A0A8S9WXB9"/>
<accession>A0A8S9WXB9</accession>
<reference evidence="3" key="1">
    <citation type="journal article" date="2021" name="Mol. Ecol. Resour.">
        <title>Apolygus lucorum genome provides insights into omnivorousness and mesophyll feeding.</title>
        <authorList>
            <person name="Liu Y."/>
            <person name="Liu H."/>
            <person name="Wang H."/>
            <person name="Huang T."/>
            <person name="Liu B."/>
            <person name="Yang B."/>
            <person name="Yin L."/>
            <person name="Li B."/>
            <person name="Zhang Y."/>
            <person name="Zhang S."/>
            <person name="Jiang F."/>
            <person name="Zhang X."/>
            <person name="Ren Y."/>
            <person name="Wang B."/>
            <person name="Wang S."/>
            <person name="Lu Y."/>
            <person name="Wu K."/>
            <person name="Fan W."/>
            <person name="Wang G."/>
        </authorList>
    </citation>
    <scope>NUCLEOTIDE SEQUENCE</scope>
    <source>
        <strain evidence="3">12Hb</strain>
    </source>
</reference>
<keyword evidence="2" id="KW-0472">Membrane</keyword>
<feature type="compositionally biased region" description="Basic and acidic residues" evidence="1">
    <location>
        <begin position="140"/>
        <end position="149"/>
    </location>
</feature>
<keyword evidence="4" id="KW-1185">Reference proteome</keyword>
<feature type="region of interest" description="Disordered" evidence="1">
    <location>
        <begin position="189"/>
        <end position="213"/>
    </location>
</feature>
<dbReference type="EMBL" id="WIXP02000013">
    <property type="protein sequence ID" value="KAF6201367.1"/>
    <property type="molecule type" value="Genomic_DNA"/>
</dbReference>
<evidence type="ECO:0000313" key="4">
    <source>
        <dbReference type="Proteomes" id="UP000466442"/>
    </source>
</evidence>
<evidence type="ECO:0000313" key="3">
    <source>
        <dbReference type="EMBL" id="KAF6201367.1"/>
    </source>
</evidence>
<protein>
    <submittedName>
        <fullName evidence="3">Uncharacterized protein</fullName>
    </submittedName>
</protein>